<dbReference type="GO" id="GO:0102267">
    <property type="term" value="F:tRNA-dihydrouridine20b synthase activity"/>
    <property type="evidence" value="ECO:0007669"/>
    <property type="project" value="RHEA"/>
</dbReference>
<gene>
    <name evidence="16" type="ORF">NEMVEDRAFT_v1g199771</name>
</gene>
<dbReference type="FunFam" id="3.20.20.70:FF:000100">
    <property type="entry name" value="tRNA-dihydrouridine synthase"/>
    <property type="match status" value="1"/>
</dbReference>
<dbReference type="GO" id="GO:0102266">
    <property type="term" value="F:tRNA-dihydrouridine20a synthase activity"/>
    <property type="evidence" value="ECO:0007669"/>
    <property type="project" value="UniProtKB-EC"/>
</dbReference>
<dbReference type="HOGENOM" id="CLU_013299_4_2_1"/>
<comment type="catalytic activity">
    <reaction evidence="9">
        <text>5,6-dihydrouridine(20b) in tRNA + NAD(+) = uridine(20b) in tRNA + NADH + H(+)</text>
        <dbReference type="Rhea" id="RHEA:53352"/>
        <dbReference type="Rhea" id="RHEA-COMP:13537"/>
        <dbReference type="Rhea" id="RHEA-COMP:13538"/>
        <dbReference type="ChEBI" id="CHEBI:15378"/>
        <dbReference type="ChEBI" id="CHEBI:57540"/>
        <dbReference type="ChEBI" id="CHEBI:57945"/>
        <dbReference type="ChEBI" id="CHEBI:65315"/>
        <dbReference type="ChEBI" id="CHEBI:74443"/>
        <dbReference type="EC" id="1.3.1.90"/>
    </reaction>
    <physiologicalReaction direction="right-to-left" evidence="9">
        <dbReference type="Rhea" id="RHEA:53354"/>
    </physiologicalReaction>
</comment>
<keyword evidence="14" id="KW-0547">Nucleotide-binding</keyword>
<dbReference type="GO" id="GO:0050660">
    <property type="term" value="F:flavin adenine dinucleotide binding"/>
    <property type="evidence" value="ECO:0007669"/>
    <property type="project" value="InterPro"/>
</dbReference>
<dbReference type="PIRSF" id="PIRSF006621">
    <property type="entry name" value="Dus"/>
    <property type="match status" value="1"/>
</dbReference>
<protein>
    <recommendedName>
        <fullName evidence="12">tRNA-dihydrouridine synthase</fullName>
        <ecNumber evidence="12">1.3.1.-</ecNumber>
    </recommendedName>
</protein>
<evidence type="ECO:0000256" key="12">
    <source>
        <dbReference type="PIRNR" id="PIRNR006621"/>
    </source>
</evidence>
<evidence type="ECO:0000256" key="1">
    <source>
        <dbReference type="ARBA" id="ARBA00001917"/>
    </source>
</evidence>
<proteinExistence type="inferred from homology"/>
<evidence type="ECO:0000313" key="17">
    <source>
        <dbReference type="Proteomes" id="UP000001593"/>
    </source>
</evidence>
<reference evidence="16 17" key="1">
    <citation type="journal article" date="2007" name="Science">
        <title>Sea anemone genome reveals ancestral eumetazoan gene repertoire and genomic organization.</title>
        <authorList>
            <person name="Putnam N.H."/>
            <person name="Srivastava M."/>
            <person name="Hellsten U."/>
            <person name="Dirks B."/>
            <person name="Chapman J."/>
            <person name="Salamov A."/>
            <person name="Terry A."/>
            <person name="Shapiro H."/>
            <person name="Lindquist E."/>
            <person name="Kapitonov V.V."/>
            <person name="Jurka J."/>
            <person name="Genikhovich G."/>
            <person name="Grigoriev I.V."/>
            <person name="Lucas S.M."/>
            <person name="Steele R.E."/>
            <person name="Finnerty J.R."/>
            <person name="Technau U."/>
            <person name="Martindale M.Q."/>
            <person name="Rokhsar D.S."/>
        </authorList>
    </citation>
    <scope>NUCLEOTIDE SEQUENCE [LARGE SCALE GENOMIC DNA]</scope>
    <source>
        <strain evidence="17">CH2 X CH6</strain>
    </source>
</reference>
<dbReference type="Pfam" id="PF01207">
    <property type="entry name" value="Dus"/>
    <property type="match status" value="1"/>
</dbReference>
<evidence type="ECO:0000259" key="15">
    <source>
        <dbReference type="Pfam" id="PF01207"/>
    </source>
</evidence>
<dbReference type="OMA" id="QRPHHDI"/>
<dbReference type="PROSITE" id="PS01136">
    <property type="entry name" value="UPF0034"/>
    <property type="match status" value="1"/>
</dbReference>
<keyword evidence="3 12" id="KW-0285">Flavoprotein</keyword>
<comment type="catalytic activity">
    <reaction evidence="7">
        <text>5,6-dihydrouridine(20b) in tRNA + NADP(+) = uridine(20b) in tRNA + NADPH + H(+)</text>
        <dbReference type="Rhea" id="RHEA:53356"/>
        <dbReference type="Rhea" id="RHEA-COMP:13537"/>
        <dbReference type="Rhea" id="RHEA-COMP:13538"/>
        <dbReference type="ChEBI" id="CHEBI:15378"/>
        <dbReference type="ChEBI" id="CHEBI:57783"/>
        <dbReference type="ChEBI" id="CHEBI:58349"/>
        <dbReference type="ChEBI" id="CHEBI:65315"/>
        <dbReference type="ChEBI" id="CHEBI:74443"/>
        <dbReference type="EC" id="1.3.1.90"/>
    </reaction>
    <physiologicalReaction direction="right-to-left" evidence="7">
        <dbReference type="Rhea" id="RHEA:53358"/>
    </physiologicalReaction>
</comment>
<comment type="cofactor">
    <cofactor evidence="1 12 14">
        <name>FMN</name>
        <dbReference type="ChEBI" id="CHEBI:58210"/>
    </cofactor>
</comment>
<evidence type="ECO:0000256" key="3">
    <source>
        <dbReference type="ARBA" id="ARBA00022630"/>
    </source>
</evidence>
<feature type="binding site" evidence="14">
    <location>
        <begin position="34"/>
        <end position="36"/>
    </location>
    <ligand>
        <name>FMN</name>
        <dbReference type="ChEBI" id="CHEBI:58210"/>
    </ligand>
</feature>
<dbReference type="GO" id="GO:0017150">
    <property type="term" value="F:tRNA dihydrouridine synthase activity"/>
    <property type="evidence" value="ECO:0000318"/>
    <property type="project" value="GO_Central"/>
</dbReference>
<evidence type="ECO:0000256" key="10">
    <source>
        <dbReference type="ARBA" id="ARBA00052996"/>
    </source>
</evidence>
<dbReference type="InParanoid" id="A7RNM3"/>
<comment type="function">
    <text evidence="2 12">Catalyzes the synthesis of dihydrouridine, a modified base found in the D-loop of most tRNAs.</text>
</comment>
<dbReference type="CDD" id="cd02801">
    <property type="entry name" value="DUS_like_FMN"/>
    <property type="match status" value="1"/>
</dbReference>
<evidence type="ECO:0000256" key="7">
    <source>
        <dbReference type="ARBA" id="ARBA00050434"/>
    </source>
</evidence>
<evidence type="ECO:0000256" key="8">
    <source>
        <dbReference type="ARBA" id="ARBA00051779"/>
    </source>
</evidence>
<comment type="similarity">
    <text evidence="12">Belongs to the dus family.</text>
</comment>
<keyword evidence="6 12" id="KW-0560">Oxidoreductase</keyword>
<comment type="catalytic activity">
    <reaction evidence="8">
        <text>5,6-dihydrouridine(20a) in tRNA + NAD(+) = uridine(20a) in tRNA + NADH + H(+)</text>
        <dbReference type="Rhea" id="RHEA:53348"/>
        <dbReference type="Rhea" id="RHEA-COMP:13535"/>
        <dbReference type="Rhea" id="RHEA-COMP:13536"/>
        <dbReference type="ChEBI" id="CHEBI:15378"/>
        <dbReference type="ChEBI" id="CHEBI:57540"/>
        <dbReference type="ChEBI" id="CHEBI:57945"/>
        <dbReference type="ChEBI" id="CHEBI:65315"/>
        <dbReference type="ChEBI" id="CHEBI:74443"/>
        <dbReference type="EC" id="1.3.1.90"/>
    </reaction>
    <physiologicalReaction direction="right-to-left" evidence="8">
        <dbReference type="Rhea" id="RHEA:53350"/>
    </physiologicalReaction>
</comment>
<comment type="similarity">
    <text evidence="11">Belongs to the Dus family. Dus4 subfamily.</text>
</comment>
<dbReference type="InterPro" id="IPR035587">
    <property type="entry name" value="DUS-like_FMN-bd"/>
</dbReference>
<dbReference type="Gene3D" id="3.20.20.70">
    <property type="entry name" value="Aldolase class I"/>
    <property type="match status" value="1"/>
</dbReference>
<evidence type="ECO:0000313" key="16">
    <source>
        <dbReference type="EMBL" id="EDO46952.1"/>
    </source>
</evidence>
<sequence>MADEGSGFSDCSSRQYLNPLQLFEEKEIVRMCAPMVRYSKLSFRELVRRYDCDLCFTPMIISESFVKSQKARDSEFTTNSGDRPIVVQFAANCAKDLADATEIISPFVDGVDLNCGCPQRWAIQERYGAHLINQPELVKDMVRQTKSRVTGIPVSIKIRIHQDKRKTVDLCKRAEHAGASWITIHGRTSKQRTEPPSMETIKLVKENLSIPVVANGDIRCTDDFLKVCEATGANGVMAARGILSNPAMYAGYSVTPVECIKDWIDISLSLGTSFTIFHHHLLYMMEKITTKAEKRVFNSLKSTSGVLDYLRENYGIR</sequence>
<feature type="binding site" evidence="14">
    <location>
        <position position="185"/>
    </location>
    <ligand>
        <name>FMN</name>
        <dbReference type="ChEBI" id="CHEBI:58210"/>
    </ligand>
</feature>
<organism evidence="16 17">
    <name type="scientific">Nematostella vectensis</name>
    <name type="common">Starlet sea anemone</name>
    <dbReference type="NCBI Taxonomy" id="45351"/>
    <lineage>
        <taxon>Eukaryota</taxon>
        <taxon>Metazoa</taxon>
        <taxon>Cnidaria</taxon>
        <taxon>Anthozoa</taxon>
        <taxon>Hexacorallia</taxon>
        <taxon>Actiniaria</taxon>
        <taxon>Edwardsiidae</taxon>
        <taxon>Nematostella</taxon>
    </lineage>
</organism>
<dbReference type="PANTHER" id="PTHR11082:SF31">
    <property type="entry name" value="TRNA-DIHYDROURIDINE(20A_20B) SYNTHASE [NAD(P)+]-LIKE"/>
    <property type="match status" value="1"/>
</dbReference>
<feature type="binding site" evidence="14">
    <location>
        <position position="157"/>
    </location>
    <ligand>
        <name>FMN</name>
        <dbReference type="ChEBI" id="CHEBI:58210"/>
    </ligand>
</feature>
<feature type="domain" description="DUS-like FMN-binding" evidence="15">
    <location>
        <begin position="32"/>
        <end position="291"/>
    </location>
</feature>
<feature type="binding site" evidence="14">
    <location>
        <position position="88"/>
    </location>
    <ligand>
        <name>FMN</name>
        <dbReference type="ChEBI" id="CHEBI:58210"/>
    </ligand>
</feature>
<accession>A7RNM3</accession>
<feature type="binding site" evidence="14">
    <location>
        <begin position="239"/>
        <end position="240"/>
    </location>
    <ligand>
        <name>FMN</name>
        <dbReference type="ChEBI" id="CHEBI:58210"/>
    </ligand>
</feature>
<dbReference type="Proteomes" id="UP000001593">
    <property type="component" value="Unassembled WGS sequence"/>
</dbReference>
<dbReference type="eggNOG" id="KOG2335">
    <property type="taxonomic scope" value="Eukaryota"/>
</dbReference>
<dbReference type="KEGG" id="nve:5519090"/>
<evidence type="ECO:0000256" key="6">
    <source>
        <dbReference type="ARBA" id="ARBA00023002"/>
    </source>
</evidence>
<dbReference type="InterPro" id="IPR013785">
    <property type="entry name" value="Aldolase_TIM"/>
</dbReference>
<dbReference type="PANTHER" id="PTHR11082">
    <property type="entry name" value="TRNA-DIHYDROURIDINE SYNTHASE"/>
    <property type="match status" value="1"/>
</dbReference>
<dbReference type="OrthoDB" id="9977870at2759"/>
<dbReference type="EMBL" id="DS469523">
    <property type="protein sequence ID" value="EDO46952.1"/>
    <property type="molecule type" value="Genomic_DNA"/>
</dbReference>
<comment type="catalytic activity">
    <reaction evidence="10">
        <text>5,6-dihydrouridine(20a) in tRNA + NADP(+) = uridine(20a) in tRNA + NADPH + H(+)</text>
        <dbReference type="Rhea" id="RHEA:53344"/>
        <dbReference type="Rhea" id="RHEA-COMP:13535"/>
        <dbReference type="Rhea" id="RHEA-COMP:13536"/>
        <dbReference type="ChEBI" id="CHEBI:15378"/>
        <dbReference type="ChEBI" id="CHEBI:57783"/>
        <dbReference type="ChEBI" id="CHEBI:58349"/>
        <dbReference type="ChEBI" id="CHEBI:65315"/>
        <dbReference type="ChEBI" id="CHEBI:74443"/>
        <dbReference type="EC" id="1.3.1.90"/>
    </reaction>
    <physiologicalReaction direction="right-to-left" evidence="10">
        <dbReference type="Rhea" id="RHEA:53346"/>
    </physiologicalReaction>
</comment>
<dbReference type="EC" id="1.3.1.-" evidence="12"/>
<evidence type="ECO:0000256" key="11">
    <source>
        <dbReference type="ARBA" id="ARBA00060741"/>
    </source>
</evidence>
<keyword evidence="4 12" id="KW-0288">FMN</keyword>
<evidence type="ECO:0000256" key="4">
    <source>
        <dbReference type="ARBA" id="ARBA00022643"/>
    </source>
</evidence>
<dbReference type="SUPFAM" id="SSF51395">
    <property type="entry name" value="FMN-linked oxidoreductases"/>
    <property type="match status" value="1"/>
</dbReference>
<dbReference type="AlphaFoldDB" id="A7RNM3"/>
<dbReference type="InterPro" id="IPR001269">
    <property type="entry name" value="DUS_fam"/>
</dbReference>
<evidence type="ECO:0000256" key="2">
    <source>
        <dbReference type="ARBA" id="ARBA00002468"/>
    </source>
</evidence>
<keyword evidence="5 12" id="KW-0819">tRNA processing</keyword>
<evidence type="ECO:0000256" key="5">
    <source>
        <dbReference type="ARBA" id="ARBA00022694"/>
    </source>
</evidence>
<dbReference type="PhylomeDB" id="A7RNM3"/>
<dbReference type="STRING" id="45351.A7RNM3"/>
<dbReference type="InterPro" id="IPR018517">
    <property type="entry name" value="tRNA_hU_synthase_CS"/>
</dbReference>
<evidence type="ECO:0000256" key="14">
    <source>
        <dbReference type="PIRSR" id="PIRSR006621-2"/>
    </source>
</evidence>
<name>A7RNM3_NEMVE</name>
<feature type="active site" description="Proton donor" evidence="13">
    <location>
        <position position="117"/>
    </location>
</feature>
<evidence type="ECO:0000256" key="13">
    <source>
        <dbReference type="PIRSR" id="PIRSR006621-1"/>
    </source>
</evidence>
<evidence type="ECO:0000256" key="9">
    <source>
        <dbReference type="ARBA" id="ARBA00051932"/>
    </source>
</evidence>
<keyword evidence="17" id="KW-1185">Reference proteome</keyword>